<evidence type="ECO:0000259" key="4">
    <source>
        <dbReference type="Pfam" id="PF01406"/>
    </source>
</evidence>
<dbReference type="SUPFAM" id="SSF52374">
    <property type="entry name" value="Nucleotidylyl transferase"/>
    <property type="match status" value="1"/>
</dbReference>
<evidence type="ECO:0000256" key="2">
    <source>
        <dbReference type="ARBA" id="ARBA00022741"/>
    </source>
</evidence>
<dbReference type="GO" id="GO:0004817">
    <property type="term" value="F:cysteine-tRNA ligase activity"/>
    <property type="evidence" value="ECO:0007669"/>
    <property type="project" value="TreeGrafter"/>
</dbReference>
<feature type="domain" description="tRNA synthetases class I catalytic" evidence="4">
    <location>
        <begin position="38"/>
        <end position="217"/>
    </location>
</feature>
<dbReference type="GO" id="GO:0005737">
    <property type="term" value="C:cytoplasm"/>
    <property type="evidence" value="ECO:0007669"/>
    <property type="project" value="TreeGrafter"/>
</dbReference>
<reference evidence="5" key="1">
    <citation type="submission" date="2021-01" db="EMBL/GenBank/DDBJ databases">
        <authorList>
            <person name="Bezrukov I."/>
        </authorList>
    </citation>
    <scope>NUCLEOTIDE SEQUENCE</scope>
</reference>
<dbReference type="InterPro" id="IPR032678">
    <property type="entry name" value="tRNA-synt_1_cat_dom"/>
</dbReference>
<dbReference type="AlphaFoldDB" id="A0A8S2B3B7"/>
<dbReference type="InterPro" id="IPR024909">
    <property type="entry name" value="Cys-tRNA/MSH_ligase"/>
</dbReference>
<evidence type="ECO:0000256" key="1">
    <source>
        <dbReference type="ARBA" id="ARBA00022598"/>
    </source>
</evidence>
<evidence type="ECO:0000313" key="5">
    <source>
        <dbReference type="EMBL" id="CAE6200620.1"/>
    </source>
</evidence>
<dbReference type="EMBL" id="LR999457">
    <property type="protein sequence ID" value="CAE6200620.1"/>
    <property type="molecule type" value="Genomic_DNA"/>
</dbReference>
<dbReference type="GO" id="GO:0006423">
    <property type="term" value="P:cysteinyl-tRNA aminoacylation"/>
    <property type="evidence" value="ECO:0007669"/>
    <property type="project" value="TreeGrafter"/>
</dbReference>
<dbReference type="PANTHER" id="PTHR10890">
    <property type="entry name" value="CYSTEINYL-TRNA SYNTHETASE"/>
    <property type="match status" value="1"/>
</dbReference>
<accession>A0A8S2B3B7</accession>
<keyword evidence="1" id="KW-0436">Ligase</keyword>
<keyword evidence="3" id="KW-0067">ATP-binding</keyword>
<dbReference type="Proteomes" id="UP000682877">
    <property type="component" value="Chromosome 7"/>
</dbReference>
<dbReference type="Gene3D" id="3.40.50.620">
    <property type="entry name" value="HUPs"/>
    <property type="match status" value="1"/>
</dbReference>
<evidence type="ECO:0000313" key="6">
    <source>
        <dbReference type="Proteomes" id="UP000682877"/>
    </source>
</evidence>
<evidence type="ECO:0000256" key="3">
    <source>
        <dbReference type="ARBA" id="ARBA00022840"/>
    </source>
</evidence>
<protein>
    <recommendedName>
        <fullName evidence="4">tRNA synthetases class I catalytic domain-containing protein</fullName>
    </recommendedName>
</protein>
<dbReference type="InterPro" id="IPR014729">
    <property type="entry name" value="Rossmann-like_a/b/a_fold"/>
</dbReference>
<dbReference type="PANTHER" id="PTHR10890:SF26">
    <property type="entry name" value="CYSTEINE--TRNA LIGASE 1, CYTOPLASMIC-RELATED"/>
    <property type="match status" value="1"/>
</dbReference>
<sequence length="221" mass="25560">MEKEKLSLYNILTREKEVVKPLDNNMKMGIYLMHLGYAVEYVPNLTHFSNMIIENDCGYVVEGDVFFSVDKSPNYGQLYGQLLDQTCLAVDPKKRNSANFALWKVCHLNLSLRRPGWHIGCSTMRTHYLSPRFDILSGGTYLKSPHQEHVIAQTFAAYEDSGVTYWLHNAHVTNNNEELGNSLHNYVTFRQIMAKYHPLALRHFLMSAHYRSPLEYSVLQL</sequence>
<dbReference type="Pfam" id="PF01406">
    <property type="entry name" value="tRNA-synt_1e"/>
    <property type="match status" value="1"/>
</dbReference>
<keyword evidence="6" id="KW-1185">Reference proteome</keyword>
<organism evidence="5 6">
    <name type="scientific">Arabidopsis arenosa</name>
    <name type="common">Sand rock-cress</name>
    <name type="synonym">Cardaminopsis arenosa</name>
    <dbReference type="NCBI Taxonomy" id="38785"/>
    <lineage>
        <taxon>Eukaryota</taxon>
        <taxon>Viridiplantae</taxon>
        <taxon>Streptophyta</taxon>
        <taxon>Embryophyta</taxon>
        <taxon>Tracheophyta</taxon>
        <taxon>Spermatophyta</taxon>
        <taxon>Magnoliopsida</taxon>
        <taxon>eudicotyledons</taxon>
        <taxon>Gunneridae</taxon>
        <taxon>Pentapetalae</taxon>
        <taxon>rosids</taxon>
        <taxon>malvids</taxon>
        <taxon>Brassicales</taxon>
        <taxon>Brassicaceae</taxon>
        <taxon>Camelineae</taxon>
        <taxon>Arabidopsis</taxon>
    </lineage>
</organism>
<keyword evidence="2" id="KW-0547">Nucleotide-binding</keyword>
<name>A0A8S2B3B7_ARAAE</name>
<gene>
    <name evidence="5" type="ORF">AARE701A_LOCUS19714</name>
</gene>
<proteinExistence type="predicted"/>
<dbReference type="GO" id="GO:0005524">
    <property type="term" value="F:ATP binding"/>
    <property type="evidence" value="ECO:0007669"/>
    <property type="project" value="UniProtKB-KW"/>
</dbReference>